<keyword evidence="8" id="KW-1185">Reference proteome</keyword>
<protein>
    <submittedName>
        <fullName evidence="7">WD 40 repeat domain containing protein,putative</fullName>
    </submittedName>
</protein>
<dbReference type="InterPro" id="IPR015943">
    <property type="entry name" value="WD40/YVTN_repeat-like_dom_sf"/>
</dbReference>
<proteinExistence type="predicted"/>
<dbReference type="KEGG" id="bbig:BBBOND_0211310"/>
<comment type="subcellular location">
    <subcellularLocation>
        <location evidence="1">Nucleus</location>
        <location evidence="1">Nucleolus</location>
    </subcellularLocation>
</comment>
<dbReference type="VEuPathDB" id="PiroplasmaDB:BBBOND_0211310"/>
<dbReference type="InterPro" id="IPR045161">
    <property type="entry name" value="Utp18"/>
</dbReference>
<dbReference type="GO" id="GO:0032040">
    <property type="term" value="C:small-subunit processome"/>
    <property type="evidence" value="ECO:0007669"/>
    <property type="project" value="TreeGrafter"/>
</dbReference>
<evidence type="ECO:0000256" key="3">
    <source>
        <dbReference type="ARBA" id="ARBA00022574"/>
    </source>
</evidence>
<reference evidence="8" key="1">
    <citation type="submission" date="2014-06" db="EMBL/GenBank/DDBJ databases">
        <authorList>
            <person name="Aslett M."/>
            <person name="De Silva N."/>
        </authorList>
    </citation>
    <scope>NUCLEOTIDE SEQUENCE [LARGE SCALE GENOMIC DNA]</scope>
    <source>
        <strain evidence="8">Bond</strain>
    </source>
</reference>
<evidence type="ECO:0000256" key="4">
    <source>
        <dbReference type="ARBA" id="ARBA00022737"/>
    </source>
</evidence>
<dbReference type="GO" id="GO:0034388">
    <property type="term" value="C:Pwp2p-containing subcomplex of 90S preribosome"/>
    <property type="evidence" value="ECO:0007669"/>
    <property type="project" value="TreeGrafter"/>
</dbReference>
<evidence type="ECO:0000256" key="1">
    <source>
        <dbReference type="ARBA" id="ARBA00004604"/>
    </source>
</evidence>
<name>A0A061DAP8_BABBI</name>
<dbReference type="OrthoDB" id="1935146at2759"/>
<evidence type="ECO:0000313" key="7">
    <source>
        <dbReference type="EMBL" id="CDR95984.1"/>
    </source>
</evidence>
<dbReference type="PANTHER" id="PTHR18359">
    <property type="entry name" value="WD-REPEAT PROTEIN-RELATED"/>
    <property type="match status" value="1"/>
</dbReference>
<dbReference type="SUPFAM" id="SSF50978">
    <property type="entry name" value="WD40 repeat-like"/>
    <property type="match status" value="1"/>
</dbReference>
<dbReference type="STRING" id="5866.A0A061DAP8"/>
<accession>A0A061DAP8</accession>
<dbReference type="EMBL" id="LK391708">
    <property type="protein sequence ID" value="CDR95984.1"/>
    <property type="molecule type" value="Genomic_DNA"/>
</dbReference>
<dbReference type="OMA" id="VVANWPN"/>
<evidence type="ECO:0000313" key="8">
    <source>
        <dbReference type="Proteomes" id="UP000033188"/>
    </source>
</evidence>
<dbReference type="GeneID" id="24564525"/>
<keyword evidence="3" id="KW-0853">WD repeat</keyword>
<keyword evidence="5" id="KW-0539">Nucleus</keyword>
<sequence>MAEDSENKADFEPRDADKTAAPSMPVWKDDDDDVEDDLGGSAVTSEPDWVAKRRRELLETDGKGELDASSALTGKLAKVKPSSRTSGVRFRIDRQGDSRFNISVDGGIAQVGFDQGCSVLAVLGRRSKSVLLYEVDRHRSEGKYFRLKGEMSSPATSGEAVSSFAFSDEGKSMLLVTNRKNVMKYDMNQNSTLRISSLTNPRTESRYSRVHTPPASDDEAASVFALSCSDHGGVLLCDARSNAIIHHFQMNAVSVGVGFHYRAGVVITADKDANIYEWDLATGRCVHKFKDDHSLHLTSFAISPGAHEEFSRHAFVAAGSQMGFLNLFPLLPGAAEGDEERSCIKRALLKSYGNLSTPITSIAADDSGKFIAYGSEHKKNALRIIHNPSGCVVGNWPTENVGIGRVTDMAFASRFSTLAVGNRAGRVQFFRILTS</sequence>
<dbReference type="RefSeq" id="XP_012768170.1">
    <property type="nucleotide sequence ID" value="XM_012912716.1"/>
</dbReference>
<dbReference type="PANTHER" id="PTHR18359:SF0">
    <property type="entry name" value="U3 SMALL NUCLEOLAR RNA-ASSOCIATED PROTEIN 18 HOMOLOG"/>
    <property type="match status" value="1"/>
</dbReference>
<dbReference type="InterPro" id="IPR036322">
    <property type="entry name" value="WD40_repeat_dom_sf"/>
</dbReference>
<feature type="region of interest" description="Disordered" evidence="6">
    <location>
        <begin position="1"/>
        <end position="46"/>
    </location>
</feature>
<gene>
    <name evidence="7" type="ORF">BBBOND_0211310</name>
</gene>
<dbReference type="Proteomes" id="UP000033188">
    <property type="component" value="Chromosome 2"/>
</dbReference>
<feature type="compositionally biased region" description="Acidic residues" evidence="6">
    <location>
        <begin position="29"/>
        <end position="38"/>
    </location>
</feature>
<dbReference type="GO" id="GO:0006364">
    <property type="term" value="P:rRNA processing"/>
    <property type="evidence" value="ECO:0007669"/>
    <property type="project" value="UniProtKB-KW"/>
</dbReference>
<dbReference type="Gene3D" id="2.130.10.10">
    <property type="entry name" value="YVTN repeat-like/Quinoprotein amine dehydrogenase"/>
    <property type="match status" value="1"/>
</dbReference>
<organism evidence="7 8">
    <name type="scientific">Babesia bigemina</name>
    <dbReference type="NCBI Taxonomy" id="5866"/>
    <lineage>
        <taxon>Eukaryota</taxon>
        <taxon>Sar</taxon>
        <taxon>Alveolata</taxon>
        <taxon>Apicomplexa</taxon>
        <taxon>Aconoidasida</taxon>
        <taxon>Piroplasmida</taxon>
        <taxon>Babesiidae</taxon>
        <taxon>Babesia</taxon>
    </lineage>
</organism>
<dbReference type="AlphaFoldDB" id="A0A061DAP8"/>
<evidence type="ECO:0000256" key="2">
    <source>
        <dbReference type="ARBA" id="ARBA00022552"/>
    </source>
</evidence>
<evidence type="ECO:0000256" key="6">
    <source>
        <dbReference type="SAM" id="MobiDB-lite"/>
    </source>
</evidence>
<keyword evidence="4" id="KW-0677">Repeat</keyword>
<keyword evidence="2" id="KW-0698">rRNA processing</keyword>
<feature type="compositionally biased region" description="Basic and acidic residues" evidence="6">
    <location>
        <begin position="1"/>
        <end position="18"/>
    </location>
</feature>
<evidence type="ECO:0000256" key="5">
    <source>
        <dbReference type="ARBA" id="ARBA00023242"/>
    </source>
</evidence>